<reference evidence="2 3" key="1">
    <citation type="journal article" date="2018" name="Sci. Rep.">
        <title>Genomic signatures of local adaptation to the degree of environmental predictability in rotifers.</title>
        <authorList>
            <person name="Franch-Gras L."/>
            <person name="Hahn C."/>
            <person name="Garcia-Roger E.M."/>
            <person name="Carmona M.J."/>
            <person name="Serra M."/>
            <person name="Gomez A."/>
        </authorList>
    </citation>
    <scope>NUCLEOTIDE SEQUENCE [LARGE SCALE GENOMIC DNA]</scope>
    <source>
        <strain evidence="2">HYR1</strain>
    </source>
</reference>
<keyword evidence="1" id="KW-0175">Coiled coil</keyword>
<feature type="coiled-coil region" evidence="1">
    <location>
        <begin position="5"/>
        <end position="175"/>
    </location>
</feature>
<accession>A0A3M7Q4E8</accession>
<dbReference type="Proteomes" id="UP000276133">
    <property type="component" value="Unassembled WGS sequence"/>
</dbReference>
<dbReference type="OrthoDB" id="10007527at2759"/>
<name>A0A3M7Q4E8_BRAPC</name>
<evidence type="ECO:0000313" key="3">
    <source>
        <dbReference type="Proteomes" id="UP000276133"/>
    </source>
</evidence>
<protein>
    <submittedName>
        <fullName evidence="2">Myosin-10-like isoform X16</fullName>
    </submittedName>
</protein>
<proteinExistence type="predicted"/>
<sequence>MQSKFEQLIKELDEERETLSKVLETNSRQEIEISDLKNTLNETKHELIKSNGVINELTHFKSGYSQKLDEIKNLKNELDSENTRRDKLESKQEQLREEAKKIKQKLTLLQDENAELKHENVDYRNQLTGVKSRLDLIADKSHTELEKNSALQDQLNEMRKKLEHSEVKCSEYSQKFDLLMQKYELRKTKQKNKIERLWDYFQKERTKYKDLLTNAQIKNANDQENSSYQLLVEERNNLVASLADRDSRIRDLRRQNAQLNCKIKLLNDETENLNDRLEALIKEKNKLRRELQLNALSSDIFDLAPSSKNSAAHLPPVKSNSPPVLLVSKKKNFNSVENIDKATKLWTDMNTSCWDINYNTGNVNKYALASKNEANNYILNMTSDINSLTNTPRSFR</sequence>
<evidence type="ECO:0000313" key="2">
    <source>
        <dbReference type="EMBL" id="RNA05828.1"/>
    </source>
</evidence>
<gene>
    <name evidence="2" type="ORF">BpHYR1_002077</name>
</gene>
<feature type="coiled-coil region" evidence="1">
    <location>
        <begin position="242"/>
        <end position="294"/>
    </location>
</feature>
<keyword evidence="3" id="KW-1185">Reference proteome</keyword>
<evidence type="ECO:0000256" key="1">
    <source>
        <dbReference type="SAM" id="Coils"/>
    </source>
</evidence>
<organism evidence="2 3">
    <name type="scientific">Brachionus plicatilis</name>
    <name type="common">Marine rotifer</name>
    <name type="synonym">Brachionus muelleri</name>
    <dbReference type="NCBI Taxonomy" id="10195"/>
    <lineage>
        <taxon>Eukaryota</taxon>
        <taxon>Metazoa</taxon>
        <taxon>Spiralia</taxon>
        <taxon>Gnathifera</taxon>
        <taxon>Rotifera</taxon>
        <taxon>Eurotatoria</taxon>
        <taxon>Monogononta</taxon>
        <taxon>Pseudotrocha</taxon>
        <taxon>Ploima</taxon>
        <taxon>Brachionidae</taxon>
        <taxon>Brachionus</taxon>
    </lineage>
</organism>
<dbReference type="AlphaFoldDB" id="A0A3M7Q4E8"/>
<dbReference type="EMBL" id="REGN01007591">
    <property type="protein sequence ID" value="RNA05828.1"/>
    <property type="molecule type" value="Genomic_DNA"/>
</dbReference>
<comment type="caution">
    <text evidence="2">The sequence shown here is derived from an EMBL/GenBank/DDBJ whole genome shotgun (WGS) entry which is preliminary data.</text>
</comment>